<evidence type="ECO:0000256" key="6">
    <source>
        <dbReference type="SAM" id="MobiDB-lite"/>
    </source>
</evidence>
<keyword evidence="2 3" id="KW-0342">GTP-binding</keyword>
<name>A0A5N5TI96_9CRUS</name>
<evidence type="ECO:0000313" key="7">
    <source>
        <dbReference type="EMBL" id="KAB7504660.1"/>
    </source>
</evidence>
<sequence length="468" mass="52802">MCNFRLSSFSMQYANLCFVMAEIFRLSSLLQPVTLLLVGLDNAGKTTAAKGIVGEPVENIAPTIGFSPETLEYRGCEITIYDLGGGSKIRGVWPKYFSEVHGVIFVIDSSDKDRIEECHSVLEKLLSDKKITGKPVLVLANKQDVEGALDEIDIVETLKIEQIVNSYRCPARVETCSATAIQKKKPDKPIADGFRWLIDTIVVHYNTIDKRVEKDVAEERLQLQEELEKRKERIRLLQEEREQREREEEVRLTTLKNRLDSDDDAVIVRKQESNDFNKETLEEIEEVIESQTAIRDKNEAEEFLVSSSDAKELQELGFKTPNSLNSSTATSSTKRDSASTTHLIEVHPSPYNSGKTFDEEEQGRSEAKILCDDSPLRSSECVPIDSEDEIFSSEKDDVVEEQNSVSMNGSVVGGIREQIELEASLTRKPKRKNFLKRLHKTAPLEPTPLSDFPPHEEILLESNTARIP</sequence>
<dbReference type="SUPFAM" id="SSF52540">
    <property type="entry name" value="P-loop containing nucleoside triphosphate hydrolases"/>
    <property type="match status" value="1"/>
</dbReference>
<proteinExistence type="predicted"/>
<dbReference type="GO" id="GO:0005525">
    <property type="term" value="F:GTP binding"/>
    <property type="evidence" value="ECO:0007669"/>
    <property type="project" value="UniProtKB-KW"/>
</dbReference>
<dbReference type="PROSITE" id="PS51417">
    <property type="entry name" value="ARF"/>
    <property type="match status" value="1"/>
</dbReference>
<dbReference type="InterPro" id="IPR005225">
    <property type="entry name" value="Small_GTP-bd"/>
</dbReference>
<dbReference type="GO" id="GO:0097500">
    <property type="term" value="P:receptor localization to non-motile cilium"/>
    <property type="evidence" value="ECO:0007669"/>
    <property type="project" value="TreeGrafter"/>
</dbReference>
<feature type="binding site" evidence="3">
    <location>
        <begin position="141"/>
        <end position="144"/>
    </location>
    <ligand>
        <name>GTP</name>
        <dbReference type="ChEBI" id="CHEBI:37565"/>
    </ligand>
</feature>
<gene>
    <name evidence="7" type="primary">ARL13B</name>
    <name evidence="7" type="ORF">Anas_10991</name>
</gene>
<dbReference type="FunFam" id="3.40.50.300:FF:000415">
    <property type="entry name" value="ADP-ribosylation factor-like GTPase 13B"/>
    <property type="match status" value="1"/>
</dbReference>
<dbReference type="GO" id="GO:0046872">
    <property type="term" value="F:metal ion binding"/>
    <property type="evidence" value="ECO:0007669"/>
    <property type="project" value="UniProtKB-KW"/>
</dbReference>
<dbReference type="OrthoDB" id="14717at2759"/>
<dbReference type="PANTHER" id="PTHR46090:SF2">
    <property type="entry name" value="ADP-RIBOSYLATION FACTOR-LIKE PROTEIN 13B"/>
    <property type="match status" value="1"/>
</dbReference>
<keyword evidence="8" id="KW-1185">Reference proteome</keyword>
<dbReference type="InterPro" id="IPR027417">
    <property type="entry name" value="P-loop_NTPase"/>
</dbReference>
<keyword evidence="4" id="KW-0460">Magnesium</keyword>
<feature type="coiled-coil region" evidence="5">
    <location>
        <begin position="213"/>
        <end position="247"/>
    </location>
</feature>
<dbReference type="InterPro" id="IPR006689">
    <property type="entry name" value="Small_GTPase_ARF/SAR"/>
</dbReference>
<feature type="compositionally biased region" description="Low complexity" evidence="6">
    <location>
        <begin position="320"/>
        <end position="332"/>
    </location>
</feature>
<dbReference type="SMART" id="SM00177">
    <property type="entry name" value="ARF"/>
    <property type="match status" value="1"/>
</dbReference>
<feature type="binding site" evidence="3">
    <location>
        <position position="85"/>
    </location>
    <ligand>
        <name>GTP</name>
        <dbReference type="ChEBI" id="CHEBI:37565"/>
    </ligand>
</feature>
<accession>A0A5N5TI96</accession>
<dbReference type="PRINTS" id="PR00328">
    <property type="entry name" value="SAR1GTPBP"/>
</dbReference>
<dbReference type="GO" id="GO:0060170">
    <property type="term" value="C:ciliary membrane"/>
    <property type="evidence" value="ECO:0007669"/>
    <property type="project" value="TreeGrafter"/>
</dbReference>
<feature type="region of interest" description="Disordered" evidence="6">
    <location>
        <begin position="316"/>
        <end position="365"/>
    </location>
</feature>
<dbReference type="Pfam" id="PF00025">
    <property type="entry name" value="Arf"/>
    <property type="match status" value="1"/>
</dbReference>
<dbReference type="GO" id="GO:0003924">
    <property type="term" value="F:GTPase activity"/>
    <property type="evidence" value="ECO:0007669"/>
    <property type="project" value="InterPro"/>
</dbReference>
<dbReference type="Gene3D" id="3.40.50.300">
    <property type="entry name" value="P-loop containing nucleotide triphosphate hydrolases"/>
    <property type="match status" value="1"/>
</dbReference>
<dbReference type="GO" id="GO:0051649">
    <property type="term" value="P:establishment of localization in cell"/>
    <property type="evidence" value="ECO:0007669"/>
    <property type="project" value="UniProtKB-ARBA"/>
</dbReference>
<organism evidence="7 8">
    <name type="scientific">Armadillidium nasatum</name>
    <dbReference type="NCBI Taxonomy" id="96803"/>
    <lineage>
        <taxon>Eukaryota</taxon>
        <taxon>Metazoa</taxon>
        <taxon>Ecdysozoa</taxon>
        <taxon>Arthropoda</taxon>
        <taxon>Crustacea</taxon>
        <taxon>Multicrustacea</taxon>
        <taxon>Malacostraca</taxon>
        <taxon>Eumalacostraca</taxon>
        <taxon>Peracarida</taxon>
        <taxon>Isopoda</taxon>
        <taxon>Oniscidea</taxon>
        <taxon>Crinocheta</taxon>
        <taxon>Armadillidiidae</taxon>
        <taxon>Armadillidium</taxon>
    </lineage>
</organism>
<dbReference type="PANTHER" id="PTHR46090">
    <property type="entry name" value="ADP-RIBOSYLATION FACTOR-LIKE PROTEIN 13B"/>
    <property type="match status" value="1"/>
</dbReference>
<reference evidence="7 8" key="1">
    <citation type="journal article" date="2019" name="PLoS Biol.">
        <title>Sex chromosomes control vertical transmission of feminizing Wolbachia symbionts in an isopod.</title>
        <authorList>
            <person name="Becking T."/>
            <person name="Chebbi M.A."/>
            <person name="Giraud I."/>
            <person name="Moumen B."/>
            <person name="Laverre T."/>
            <person name="Caubet Y."/>
            <person name="Peccoud J."/>
            <person name="Gilbert C."/>
            <person name="Cordaux R."/>
        </authorList>
    </citation>
    <scope>NUCLEOTIDE SEQUENCE [LARGE SCALE GENOMIC DNA]</scope>
    <source>
        <strain evidence="7">ANa2</strain>
        <tissue evidence="7">Whole body excluding digestive tract and cuticle</tissue>
    </source>
</reference>
<keyword evidence="5" id="KW-0175">Coiled coil</keyword>
<dbReference type="GO" id="GO:1905515">
    <property type="term" value="P:non-motile cilium assembly"/>
    <property type="evidence" value="ECO:0007669"/>
    <property type="project" value="TreeGrafter"/>
</dbReference>
<evidence type="ECO:0000256" key="4">
    <source>
        <dbReference type="PIRSR" id="PIRSR606689-2"/>
    </source>
</evidence>
<keyword evidence="4" id="KW-0479">Metal-binding</keyword>
<keyword evidence="1 3" id="KW-0547">Nucleotide-binding</keyword>
<evidence type="ECO:0000256" key="1">
    <source>
        <dbReference type="ARBA" id="ARBA00022741"/>
    </source>
</evidence>
<protein>
    <submittedName>
        <fullName evidence="7">ADP-ribosylation factor-like protein 13B</fullName>
    </submittedName>
</protein>
<dbReference type="AlphaFoldDB" id="A0A5N5TI96"/>
<dbReference type="GO" id="GO:0016192">
    <property type="term" value="P:vesicle-mediated transport"/>
    <property type="evidence" value="ECO:0007669"/>
    <property type="project" value="UniProtKB-ARBA"/>
</dbReference>
<dbReference type="InterPro" id="IPR051995">
    <property type="entry name" value="Ciliary_GTPase"/>
</dbReference>
<feature type="binding site" evidence="4">
    <location>
        <position position="46"/>
    </location>
    <ligand>
        <name>Mg(2+)</name>
        <dbReference type="ChEBI" id="CHEBI:18420"/>
    </ligand>
</feature>
<feature type="binding site" evidence="4">
    <location>
        <position position="63"/>
    </location>
    <ligand>
        <name>Mg(2+)</name>
        <dbReference type="ChEBI" id="CHEBI:18420"/>
    </ligand>
</feature>
<evidence type="ECO:0000256" key="2">
    <source>
        <dbReference type="ARBA" id="ARBA00023134"/>
    </source>
</evidence>
<dbReference type="Proteomes" id="UP000326759">
    <property type="component" value="Unassembled WGS sequence"/>
</dbReference>
<dbReference type="GO" id="GO:0097730">
    <property type="term" value="C:non-motile cilium"/>
    <property type="evidence" value="ECO:0007669"/>
    <property type="project" value="TreeGrafter"/>
</dbReference>
<comment type="caution">
    <text evidence="7">The sequence shown here is derived from an EMBL/GenBank/DDBJ whole genome shotgun (WGS) entry which is preliminary data.</text>
</comment>
<evidence type="ECO:0000256" key="3">
    <source>
        <dbReference type="PIRSR" id="PIRSR606689-1"/>
    </source>
</evidence>
<dbReference type="SMART" id="SM00178">
    <property type="entry name" value="SAR"/>
    <property type="match status" value="1"/>
</dbReference>
<feature type="region of interest" description="Disordered" evidence="6">
    <location>
        <begin position="434"/>
        <end position="468"/>
    </location>
</feature>
<evidence type="ECO:0000256" key="5">
    <source>
        <dbReference type="SAM" id="Coils"/>
    </source>
</evidence>
<feature type="binding site" evidence="3">
    <location>
        <begin position="39"/>
        <end position="46"/>
    </location>
    <ligand>
        <name>GTP</name>
        <dbReference type="ChEBI" id="CHEBI:37565"/>
    </ligand>
</feature>
<dbReference type="EMBL" id="SEYY01002667">
    <property type="protein sequence ID" value="KAB7504660.1"/>
    <property type="molecule type" value="Genomic_DNA"/>
</dbReference>
<evidence type="ECO:0000313" key="8">
    <source>
        <dbReference type="Proteomes" id="UP000326759"/>
    </source>
</evidence>
<dbReference type="NCBIfam" id="TIGR00231">
    <property type="entry name" value="small_GTP"/>
    <property type="match status" value="1"/>
</dbReference>